<evidence type="ECO:0000313" key="7">
    <source>
        <dbReference type="Proteomes" id="UP000187013"/>
    </source>
</evidence>
<comment type="similarity">
    <text evidence="2">Belongs to the SVF1 family.</text>
</comment>
<dbReference type="InterPro" id="IPR013931">
    <property type="entry name" value="Svf1-like_N"/>
</dbReference>
<reference evidence="6 7" key="1">
    <citation type="submission" date="2016-08" db="EMBL/GenBank/DDBJ databases">
        <title>Draft genome sequence of allopolyploid Zygosaccharomyces rouxii.</title>
        <authorList>
            <person name="Watanabe J."/>
            <person name="Uehara K."/>
            <person name="Mogi Y."/>
            <person name="Tsukioka Y."/>
        </authorList>
    </citation>
    <scope>NUCLEOTIDE SEQUENCE [LARGE SCALE GENOMIC DNA]</scope>
    <source>
        <strain evidence="6 7">NBRC 110957</strain>
    </source>
</reference>
<protein>
    <submittedName>
        <fullName evidence="6">Uncharacterized protein</fullName>
    </submittedName>
</protein>
<organism evidence="6 7">
    <name type="scientific">Zygosaccharomyces rouxii</name>
    <dbReference type="NCBI Taxonomy" id="4956"/>
    <lineage>
        <taxon>Eukaryota</taxon>
        <taxon>Fungi</taxon>
        <taxon>Dikarya</taxon>
        <taxon>Ascomycota</taxon>
        <taxon>Saccharomycotina</taxon>
        <taxon>Saccharomycetes</taxon>
        <taxon>Saccharomycetales</taxon>
        <taxon>Saccharomycetaceae</taxon>
        <taxon>Zygosaccharomyces</taxon>
    </lineage>
</organism>
<evidence type="ECO:0000259" key="5">
    <source>
        <dbReference type="Pfam" id="PF17187"/>
    </source>
</evidence>
<name>A0A1Q2ZTV2_ZYGRO</name>
<dbReference type="EMBL" id="BDGX01000001">
    <property type="protein sequence ID" value="GAV46825.1"/>
    <property type="molecule type" value="Genomic_DNA"/>
</dbReference>
<dbReference type="OMA" id="CMEFTTT"/>
<dbReference type="PANTHER" id="PTHR47107">
    <property type="entry name" value="SVF1-LIKE PROTEIN YDR222W-RELATED"/>
    <property type="match status" value="1"/>
</dbReference>
<dbReference type="Proteomes" id="UP000187013">
    <property type="component" value="Unassembled WGS sequence"/>
</dbReference>
<evidence type="ECO:0000259" key="4">
    <source>
        <dbReference type="Pfam" id="PF08622"/>
    </source>
</evidence>
<dbReference type="GO" id="GO:0005737">
    <property type="term" value="C:cytoplasm"/>
    <property type="evidence" value="ECO:0007669"/>
    <property type="project" value="UniProtKB-SubCell"/>
</dbReference>
<comment type="subcellular location">
    <subcellularLocation>
        <location evidence="1">Cytoplasm</location>
    </subcellularLocation>
</comment>
<feature type="domain" description="Svf1-like N-terminal" evidence="4">
    <location>
        <begin position="61"/>
        <end position="256"/>
    </location>
</feature>
<dbReference type="AlphaFoldDB" id="A0A1Q2ZTV2"/>
<dbReference type="eggNOG" id="ENOG502QQBB">
    <property type="taxonomic scope" value="Eukaryota"/>
</dbReference>
<dbReference type="Pfam" id="PF17187">
    <property type="entry name" value="Svf1_C"/>
    <property type="match status" value="1"/>
</dbReference>
<gene>
    <name evidence="6" type="ORF">ZYGR_0A04220</name>
</gene>
<evidence type="ECO:0000256" key="3">
    <source>
        <dbReference type="ARBA" id="ARBA00022490"/>
    </source>
</evidence>
<proteinExistence type="inferred from homology"/>
<accession>A0A1Q2ZTV2</accession>
<dbReference type="GO" id="GO:0006979">
    <property type="term" value="P:response to oxidative stress"/>
    <property type="evidence" value="ECO:0007669"/>
    <property type="project" value="InterPro"/>
</dbReference>
<sequence length="403" mass="45862">MHWGNKDGVRFVPVREVQSEDDYTIVDNLEQLEWYAKSLHKPSHKSNRVLSAVKKSTETKIETQTVYFTDLKSGRCGFIQLLYSSVIGGIYKGFQLNFKSFRSEESEENEEKESRADVWESFKLEDIKEFSELTVNSSRATFAFKHSLDSSAISKLEIKVDIPVGSNTNGLKIDLVVDLYRGILVNPDGCSYYLDKPLTKDEISKQRDAIFSKKMVRHLFVPRAQCCGNISYLDSKGEKVDLQLDKVPGLYIDAVQGLVPYKAANRWNFLCFQSLTTSLLCMEFTTTEEYNRTTVTIWCSTRNNQIETVGSSINGKNIQFEATTKDDKTGYEYPTQIAFPMGFVEQHLRLVNRYDIMGELPSLVKSLAENIAHIKPYIYQYCQSSTHAGQKGISIIESTFISS</sequence>
<comment type="caution">
    <text evidence="6">The sequence shown here is derived from an EMBL/GenBank/DDBJ whole genome shotgun (WGS) entry which is preliminary data.</text>
</comment>
<dbReference type="PANTHER" id="PTHR47107:SF1">
    <property type="entry name" value="CERAMIDE-BINDING PROTEIN SVF1-RELATED"/>
    <property type="match status" value="1"/>
</dbReference>
<dbReference type="InterPro" id="IPR033394">
    <property type="entry name" value="Svf1-like_C"/>
</dbReference>
<dbReference type="OrthoDB" id="2590239at2759"/>
<evidence type="ECO:0000256" key="2">
    <source>
        <dbReference type="ARBA" id="ARBA00009069"/>
    </source>
</evidence>
<dbReference type="Pfam" id="PF08622">
    <property type="entry name" value="Svf1"/>
    <property type="match status" value="1"/>
</dbReference>
<feature type="domain" description="Svf1-like C-terminal" evidence="5">
    <location>
        <begin position="260"/>
        <end position="402"/>
    </location>
</feature>
<dbReference type="InterPro" id="IPR051385">
    <property type="entry name" value="Ceramide-binding_SVF1"/>
</dbReference>
<evidence type="ECO:0000313" key="6">
    <source>
        <dbReference type="EMBL" id="GAV46825.1"/>
    </source>
</evidence>
<evidence type="ECO:0000256" key="1">
    <source>
        <dbReference type="ARBA" id="ARBA00004496"/>
    </source>
</evidence>
<keyword evidence="3" id="KW-0963">Cytoplasm</keyword>